<dbReference type="EMBL" id="BARW01006425">
    <property type="protein sequence ID" value="GAI75657.1"/>
    <property type="molecule type" value="Genomic_DNA"/>
</dbReference>
<feature type="non-terminal residue" evidence="2">
    <location>
        <position position="1"/>
    </location>
</feature>
<dbReference type="PROSITE" id="PS50927">
    <property type="entry name" value="BULB_LECTIN"/>
    <property type="match status" value="1"/>
</dbReference>
<dbReference type="Pfam" id="PF06739">
    <property type="entry name" value="SBBP"/>
    <property type="match status" value="5"/>
</dbReference>
<dbReference type="InterPro" id="IPR001480">
    <property type="entry name" value="Bulb-type_lectin_dom"/>
</dbReference>
<dbReference type="AlphaFoldDB" id="X1R4H4"/>
<comment type="caution">
    <text evidence="2">The sequence shown here is derived from an EMBL/GenBank/DDBJ whole genome shotgun (WGS) entry which is preliminary data.</text>
</comment>
<proteinExistence type="predicted"/>
<dbReference type="SUPFAM" id="SSF101898">
    <property type="entry name" value="NHL repeat"/>
    <property type="match status" value="1"/>
</dbReference>
<sequence length="359" mass="38820">IKYDSAGSELWVARYNGPANGSDYAEGIAVDSSGNVYVTGRSWGSETAVDYATIKYDSAGNELWVRRYNGPGNYSDHAEGIVVDSSGNVYVTGRSWGSGTLSDYATIKYDSAGNELWVRRYNGPGNGSDYAYDIALDSLGNVYVIGRSSGSGTDVDYATIKYDSAGNELWVRRYNGPGNSYDEATGIALDSLGSVYVTGESSGSGTGGDYATIKYDSAGNELWVARYNGPANGWDWDYATGIALDSLGNVYVTGRSWGSGTEYDYATIKYSQPFIAYPNPYKPPEGHTEITFSGLTEDVRVRIFSISGELIMDRQITGQSSWVWDGKNERGEAVARGIYIYLITNSEGGKKIGKIAIIK</sequence>
<dbReference type="InterPro" id="IPR026444">
    <property type="entry name" value="Secre_tail"/>
</dbReference>
<evidence type="ECO:0000259" key="1">
    <source>
        <dbReference type="PROSITE" id="PS50927"/>
    </source>
</evidence>
<dbReference type="Gene3D" id="2.120.10.30">
    <property type="entry name" value="TolB, C-terminal domain"/>
    <property type="match status" value="1"/>
</dbReference>
<protein>
    <recommendedName>
        <fullName evidence="1">Bulb-type lectin domain-containing protein</fullName>
    </recommendedName>
</protein>
<gene>
    <name evidence="2" type="ORF">S12H4_13494</name>
</gene>
<organism evidence="2">
    <name type="scientific">marine sediment metagenome</name>
    <dbReference type="NCBI Taxonomy" id="412755"/>
    <lineage>
        <taxon>unclassified sequences</taxon>
        <taxon>metagenomes</taxon>
        <taxon>ecological metagenomes</taxon>
    </lineage>
</organism>
<accession>X1R4H4</accession>
<dbReference type="InterPro" id="IPR010620">
    <property type="entry name" value="SBBP_repeat"/>
</dbReference>
<dbReference type="PANTHER" id="PTHR35580">
    <property type="entry name" value="CELL SURFACE GLYCOPROTEIN (S-LAYER PROTEIN)-LIKE PROTEIN"/>
    <property type="match status" value="1"/>
</dbReference>
<dbReference type="Gene3D" id="2.60.40.4070">
    <property type="match status" value="1"/>
</dbReference>
<evidence type="ECO:0000313" key="2">
    <source>
        <dbReference type="EMBL" id="GAI75657.1"/>
    </source>
</evidence>
<dbReference type="NCBIfam" id="TIGR04183">
    <property type="entry name" value="Por_Secre_tail"/>
    <property type="match status" value="1"/>
</dbReference>
<feature type="domain" description="Bulb-type lectin" evidence="1">
    <location>
        <begin position="1"/>
        <end position="104"/>
    </location>
</feature>
<dbReference type="InterPro" id="IPR052918">
    <property type="entry name" value="Motility_Chemotaxis_Reg"/>
</dbReference>
<reference evidence="2" key="1">
    <citation type="journal article" date="2014" name="Front. Microbiol.">
        <title>High frequency of phylogenetically diverse reductive dehalogenase-homologous genes in deep subseafloor sedimentary metagenomes.</title>
        <authorList>
            <person name="Kawai M."/>
            <person name="Futagami T."/>
            <person name="Toyoda A."/>
            <person name="Takaki Y."/>
            <person name="Nishi S."/>
            <person name="Hori S."/>
            <person name="Arai W."/>
            <person name="Tsubouchi T."/>
            <person name="Morono Y."/>
            <person name="Uchiyama I."/>
            <person name="Ito T."/>
            <person name="Fujiyama A."/>
            <person name="Inagaki F."/>
            <person name="Takami H."/>
        </authorList>
    </citation>
    <scope>NUCLEOTIDE SEQUENCE</scope>
    <source>
        <strain evidence="2">Expedition CK06-06</strain>
    </source>
</reference>
<dbReference type="PANTHER" id="PTHR35580:SF1">
    <property type="entry name" value="PHYTASE-LIKE DOMAIN-CONTAINING PROTEIN"/>
    <property type="match status" value="1"/>
</dbReference>
<dbReference type="InterPro" id="IPR011042">
    <property type="entry name" value="6-blade_b-propeller_TolB-like"/>
</dbReference>
<name>X1R4H4_9ZZZZ</name>